<dbReference type="OrthoDB" id="205848at2157"/>
<dbReference type="RefSeq" id="WP_138243995.1">
    <property type="nucleotide sequence ID" value="NZ_CP040330.1"/>
</dbReference>
<organism evidence="1 2">
    <name type="scientific">Natrinema versiforme</name>
    <dbReference type="NCBI Taxonomy" id="88724"/>
    <lineage>
        <taxon>Archaea</taxon>
        <taxon>Methanobacteriati</taxon>
        <taxon>Methanobacteriota</taxon>
        <taxon>Stenosarchaea group</taxon>
        <taxon>Halobacteria</taxon>
        <taxon>Halobacteriales</taxon>
        <taxon>Natrialbaceae</taxon>
        <taxon>Natrinema</taxon>
    </lineage>
</organism>
<gene>
    <name evidence="1" type="ORF">FEJ81_03630</name>
</gene>
<accession>A0A4V1FYY6</accession>
<dbReference type="GeneID" id="40264332"/>
<protein>
    <submittedName>
        <fullName evidence="1">Uncharacterized protein</fullName>
    </submittedName>
</protein>
<proteinExistence type="predicted"/>
<dbReference type="Proteomes" id="UP000302218">
    <property type="component" value="Chromosome"/>
</dbReference>
<reference evidence="2" key="1">
    <citation type="submission" date="2019-05" db="EMBL/GenBank/DDBJ databases">
        <title>Genome sequence and methylation pattern of the halophilic Archaeon Natrinema versiforme BOL5-4.</title>
        <authorList>
            <person name="DasSarma P."/>
            <person name="Anton B.P."/>
            <person name="DasSarma S.L."/>
            <person name="Martinez F.L."/>
            <person name="Guzman D."/>
            <person name="Roberts R.J."/>
            <person name="DasSarma S."/>
        </authorList>
    </citation>
    <scope>NUCLEOTIDE SEQUENCE [LARGE SCALE GENOMIC DNA]</scope>
    <source>
        <strain evidence="2">BOL5-4</strain>
    </source>
</reference>
<evidence type="ECO:0000313" key="2">
    <source>
        <dbReference type="Proteomes" id="UP000302218"/>
    </source>
</evidence>
<dbReference type="KEGG" id="nvr:FEJ81_03630"/>
<dbReference type="AlphaFoldDB" id="A0A4V1FYY6"/>
<dbReference type="EMBL" id="CP040330">
    <property type="protein sequence ID" value="QCS41487.1"/>
    <property type="molecule type" value="Genomic_DNA"/>
</dbReference>
<sequence length="467" mass="54915">MGDDNPTNPFNISTDDLESEEEAEKLFSKLVDEEPIIGDIIEEIQRRQWVDTTFDTELKVKTGETLLLTSHVSEKEVDFYMNMDDCYDIFKMVRDDFDRGEISQELVDLYHSNAEQYIQEAEEYLEEIERELFGPAYSDLITIRKSDRNDKEEILGSIKEPVLNNPDNEELVNKRNRLLYAKNSLETFPYDEEDLEGELPRIGSDEMRVLKHFSIQIYNPKLYTSLFQFEEEFEDFPLRWLTHLTIPEIRTLYRKYKSGDDVEQAVVAEVDGDEYLDNLVTESIKLPSLREREEIISEVVENYKDGRYASVINLLYPQIEHIIWIYAAFLDEKKEVDIFIEVDYDDFWRFNYRDHDDLEVQSQTGNCIEEPHIRDLVQNTPVSNHFNENVVEYFVNELFEKRNPILHGNTPNYYSQSEAAKKIVFFNTIVEKLSESVIETTADHLEQTIKDENGGWPTELANAVSEE</sequence>
<name>A0A4V1FYY6_9EURY</name>
<evidence type="ECO:0000313" key="1">
    <source>
        <dbReference type="EMBL" id="QCS41487.1"/>
    </source>
</evidence>